<dbReference type="Proteomes" id="UP000014500">
    <property type="component" value="Unassembled WGS sequence"/>
</dbReference>
<keyword evidence="1" id="KW-0732">Signal</keyword>
<organism evidence="2 3">
    <name type="scientific">Strigamia maritima</name>
    <name type="common">European centipede</name>
    <name type="synonym">Geophilus maritimus</name>
    <dbReference type="NCBI Taxonomy" id="126957"/>
    <lineage>
        <taxon>Eukaryota</taxon>
        <taxon>Metazoa</taxon>
        <taxon>Ecdysozoa</taxon>
        <taxon>Arthropoda</taxon>
        <taxon>Myriapoda</taxon>
        <taxon>Chilopoda</taxon>
        <taxon>Pleurostigmophora</taxon>
        <taxon>Geophilomorpha</taxon>
        <taxon>Linotaeniidae</taxon>
        <taxon>Strigamia</taxon>
    </lineage>
</organism>
<dbReference type="eggNOG" id="ENOG502SF6Z">
    <property type="taxonomic scope" value="Eukaryota"/>
</dbReference>
<dbReference type="STRING" id="126957.T1IZI5"/>
<accession>T1IZI5</accession>
<feature type="signal peptide" evidence="1">
    <location>
        <begin position="1"/>
        <end position="26"/>
    </location>
</feature>
<proteinExistence type="predicted"/>
<dbReference type="OMA" id="SWFTQEQ"/>
<evidence type="ECO:0000313" key="2">
    <source>
        <dbReference type="EnsemblMetazoa" id="SMAR006660-PA"/>
    </source>
</evidence>
<evidence type="ECO:0000313" key="3">
    <source>
        <dbReference type="Proteomes" id="UP000014500"/>
    </source>
</evidence>
<dbReference type="PhylomeDB" id="T1IZI5"/>
<evidence type="ECO:0008006" key="4">
    <source>
        <dbReference type="Google" id="ProtNLM"/>
    </source>
</evidence>
<sequence length="72" mass="7680">MASKTTIILLVVAIVAICLVVDVTSANYRKPPFNGSIFGKRAPEDSTAEKLFAMCAIATDACSQWFPASEAK</sequence>
<keyword evidence="3" id="KW-1185">Reference proteome</keyword>
<feature type="chain" id="PRO_5004579761" description="SIFamide" evidence="1">
    <location>
        <begin position="27"/>
        <end position="72"/>
    </location>
</feature>
<name>T1IZI5_STRMM</name>
<reference evidence="3" key="1">
    <citation type="submission" date="2011-05" db="EMBL/GenBank/DDBJ databases">
        <authorList>
            <person name="Richards S.R."/>
            <person name="Qu J."/>
            <person name="Jiang H."/>
            <person name="Jhangiani S.N."/>
            <person name="Agravi P."/>
            <person name="Goodspeed R."/>
            <person name="Gross S."/>
            <person name="Mandapat C."/>
            <person name="Jackson L."/>
            <person name="Mathew T."/>
            <person name="Pu L."/>
            <person name="Thornton R."/>
            <person name="Saada N."/>
            <person name="Wilczek-Boney K.B."/>
            <person name="Lee S."/>
            <person name="Kovar C."/>
            <person name="Wu Y."/>
            <person name="Scherer S.E."/>
            <person name="Worley K.C."/>
            <person name="Muzny D.M."/>
            <person name="Gibbs R."/>
        </authorList>
    </citation>
    <scope>NUCLEOTIDE SEQUENCE</scope>
    <source>
        <strain evidence="3">Brora</strain>
    </source>
</reference>
<dbReference type="AlphaFoldDB" id="T1IZI5"/>
<dbReference type="EnsemblMetazoa" id="SMAR006660-RA">
    <property type="protein sequence ID" value="SMAR006660-PA"/>
    <property type="gene ID" value="SMAR006660"/>
</dbReference>
<protein>
    <recommendedName>
        <fullName evidence="4">SIFamide</fullName>
    </recommendedName>
</protein>
<evidence type="ECO:0000256" key="1">
    <source>
        <dbReference type="SAM" id="SignalP"/>
    </source>
</evidence>
<dbReference type="HOGENOM" id="CLU_199255_0_0_1"/>
<reference evidence="2" key="2">
    <citation type="submission" date="2015-02" db="UniProtKB">
        <authorList>
            <consortium name="EnsemblMetazoa"/>
        </authorList>
    </citation>
    <scope>IDENTIFICATION</scope>
</reference>
<dbReference type="EMBL" id="AFFK01020457">
    <property type="status" value="NOT_ANNOTATED_CDS"/>
    <property type="molecule type" value="Genomic_DNA"/>
</dbReference>